<accession>A0ABD0YDC5</accession>
<comment type="caution">
    <text evidence="3">The sequence shown here is derived from an EMBL/GenBank/DDBJ whole genome shotgun (WGS) entry which is preliminary data.</text>
</comment>
<evidence type="ECO:0000313" key="4">
    <source>
        <dbReference type="Proteomes" id="UP001558652"/>
    </source>
</evidence>
<dbReference type="Proteomes" id="UP001558652">
    <property type="component" value="Unassembled WGS sequence"/>
</dbReference>
<dbReference type="InterPro" id="IPR050517">
    <property type="entry name" value="DDR_Repair_Kinase"/>
</dbReference>
<dbReference type="AlphaFoldDB" id="A0ABD0YDC5"/>
<dbReference type="PROSITE" id="PS51189">
    <property type="entry name" value="FAT"/>
    <property type="match status" value="1"/>
</dbReference>
<dbReference type="Pfam" id="PF15785">
    <property type="entry name" value="SMG1"/>
    <property type="match status" value="2"/>
</dbReference>
<dbReference type="InterPro" id="IPR016024">
    <property type="entry name" value="ARM-type_fold"/>
</dbReference>
<evidence type="ECO:0000256" key="1">
    <source>
        <dbReference type="SAM" id="MobiDB-lite"/>
    </source>
</evidence>
<keyword evidence="4" id="KW-1185">Reference proteome</keyword>
<dbReference type="SUPFAM" id="SSF48371">
    <property type="entry name" value="ARM repeat"/>
    <property type="match status" value="1"/>
</dbReference>
<reference evidence="3 4" key="1">
    <citation type="submission" date="2024-07" db="EMBL/GenBank/DDBJ databases">
        <title>Chromosome-level genome assembly of the water stick insect Ranatra chinensis (Heteroptera: Nepidae).</title>
        <authorList>
            <person name="Liu X."/>
        </authorList>
    </citation>
    <scope>NUCLEOTIDE SEQUENCE [LARGE SCALE GENOMIC DNA]</scope>
    <source>
        <strain evidence="3">Cailab_2021Rc</strain>
        <tissue evidence="3">Muscle</tissue>
    </source>
</reference>
<proteinExistence type="predicted"/>
<dbReference type="PANTHER" id="PTHR11139:SF119">
    <property type="entry name" value="SERINE_THREONINE-PROTEIN KINASE SMG1"/>
    <property type="match status" value="1"/>
</dbReference>
<sequence length="1055" mass="118795">MFHKNKTQETTENDDSKYIGLPEDSRISATLRRMLREEDESKFLSLCNHLQDSLALSDNAAYIRRSLDMILDSLMELIRGGLSQTVRFNAAKCLGHVGHNLEKDLKRYLDWIFSKYHAESEDEVRSLLMKGLREDTVDIIVGWHIDYNQPASVIKFASKTLKHLAPFWLRDIGFTISLLTQFVEDAENCLNDISDVSLNTENSLNKLTSFVNYVLYDMESALKAINPQAEDLVANREEGYCKRAYKISDAENVILFNFRALADRVMGAWFSGVDRFVKEEVFDVSLPMFEAFSRCLNWLSNIVVRCWSVLETEHGTKALNNAVALTNWAVLHSAHLCVGLKLRTPLGKPLDTFMTLEGAIRRLAKETLTHLTVTNSDSSPFTMERARLLVQFMDHLEKAIYNAAEGTSSALPAVHKSPDFESTLLHIGWGLASIGEPEAIQGLYVWARDTIGIKHPALKPLVDQAAGRFELAAEGYRTLIKNDLSCSPVHEKKSSETDTKNSQAPHSVKTFIADQLTECYLAMNNWEDLELWKEKEGEFLSNENGSSAPKFIIQNEFISKKKELKSPIMEQVLWWSLALNGMQQRCKHSSNIRQYTLQVARAARKEGNYNVALKVLVKHLAILGLISSRFSGNICELSTQLMSDGTTDWSYEKAAALTEVSKQLYSLKQQEKGVDVCIGTIHGLKHCVKVESKEKISNLLLNLASWLQTPEMSKYNISQLKQVLELEGSLMIPDSMADINTCPILEDSILGERDCIIGKLLRQSVIQCPGLKKAWGRLGAWAYTWGHKAVDSSNNSDIVLNIPDEFIPPGTEKELVQRLLSGARLQVDDIEQVENINNSEALKMQLLSIGKFTSEQLDGLIDLWANSFVKVYNYYTLSAYAYFKYLQICDEQEGCDRITATLRLLRLILKYAPELQSVLEAGLASTPTGPWVTIVPQLFSRLNHPEPYVRKRISELLTRIGCDAPHLITFPAVVGSHAGASTIKDMPQTKLFSTRREIVYEIDDEDEPEEDDEDEEIDVDEDDGDDDTGSVSEETAVLENSFLSIVDALEKQVRG</sequence>
<name>A0ABD0YDC5_9HEMI</name>
<feature type="compositionally biased region" description="Acidic residues" evidence="1">
    <location>
        <begin position="1002"/>
        <end position="1028"/>
    </location>
</feature>
<gene>
    <name evidence="3" type="ORF">AAG570_013601</name>
</gene>
<evidence type="ECO:0000259" key="2">
    <source>
        <dbReference type="PROSITE" id="PS51189"/>
    </source>
</evidence>
<evidence type="ECO:0000313" key="3">
    <source>
        <dbReference type="EMBL" id="KAL1129069.1"/>
    </source>
</evidence>
<protein>
    <recommendedName>
        <fullName evidence="2">FAT domain-containing protein</fullName>
    </recommendedName>
</protein>
<feature type="region of interest" description="Disordered" evidence="1">
    <location>
        <begin position="1002"/>
        <end position="1035"/>
    </location>
</feature>
<dbReference type="EMBL" id="JBFDAA010000009">
    <property type="protein sequence ID" value="KAL1129069.1"/>
    <property type="molecule type" value="Genomic_DNA"/>
</dbReference>
<dbReference type="InterPro" id="IPR031559">
    <property type="entry name" value="SMG1"/>
</dbReference>
<dbReference type="PANTHER" id="PTHR11139">
    <property type="entry name" value="ATAXIA TELANGIECTASIA MUTATED ATM -RELATED"/>
    <property type="match status" value="1"/>
</dbReference>
<dbReference type="InterPro" id="IPR014009">
    <property type="entry name" value="PIK_FAT"/>
</dbReference>
<organism evidence="3 4">
    <name type="scientific">Ranatra chinensis</name>
    <dbReference type="NCBI Taxonomy" id="642074"/>
    <lineage>
        <taxon>Eukaryota</taxon>
        <taxon>Metazoa</taxon>
        <taxon>Ecdysozoa</taxon>
        <taxon>Arthropoda</taxon>
        <taxon>Hexapoda</taxon>
        <taxon>Insecta</taxon>
        <taxon>Pterygota</taxon>
        <taxon>Neoptera</taxon>
        <taxon>Paraneoptera</taxon>
        <taxon>Hemiptera</taxon>
        <taxon>Heteroptera</taxon>
        <taxon>Panheteroptera</taxon>
        <taxon>Nepomorpha</taxon>
        <taxon>Nepidae</taxon>
        <taxon>Ranatrinae</taxon>
        <taxon>Ranatra</taxon>
    </lineage>
</organism>
<feature type="domain" description="FAT" evidence="2">
    <location>
        <begin position="598"/>
        <end position="978"/>
    </location>
</feature>